<dbReference type="InterPro" id="IPR001128">
    <property type="entry name" value="Cyt_P450"/>
</dbReference>
<dbReference type="GO" id="GO:0005789">
    <property type="term" value="C:endoplasmic reticulum membrane"/>
    <property type="evidence" value="ECO:0007669"/>
    <property type="project" value="UniProtKB-SubCell"/>
</dbReference>
<gene>
    <name evidence="16" type="ORF">HPB52_024114</name>
</gene>
<evidence type="ECO:0000256" key="2">
    <source>
        <dbReference type="ARBA" id="ARBA00003690"/>
    </source>
</evidence>
<dbReference type="PRINTS" id="PR00385">
    <property type="entry name" value="P450"/>
</dbReference>
<comment type="cofactor">
    <cofactor evidence="1 14">
        <name>heme</name>
        <dbReference type="ChEBI" id="CHEBI:30413"/>
    </cofactor>
</comment>
<keyword evidence="9" id="KW-0492">Microsome</keyword>
<dbReference type="InterPro" id="IPR050476">
    <property type="entry name" value="Insect_CytP450_Detox"/>
</dbReference>
<accession>A0A9D4T531</accession>
<dbReference type="Gene3D" id="1.10.630.10">
    <property type="entry name" value="Cytochrome P450"/>
    <property type="match status" value="1"/>
</dbReference>
<evidence type="ECO:0000256" key="5">
    <source>
        <dbReference type="ARBA" id="ARBA00010617"/>
    </source>
</evidence>
<dbReference type="SUPFAM" id="SSF48264">
    <property type="entry name" value="Cytochrome P450"/>
    <property type="match status" value="1"/>
</dbReference>
<evidence type="ECO:0000256" key="3">
    <source>
        <dbReference type="ARBA" id="ARBA00004174"/>
    </source>
</evidence>
<keyword evidence="17" id="KW-1185">Reference proteome</keyword>
<evidence type="ECO:0000256" key="6">
    <source>
        <dbReference type="ARBA" id="ARBA00022617"/>
    </source>
</evidence>
<dbReference type="PANTHER" id="PTHR24292">
    <property type="entry name" value="CYTOCHROME P450"/>
    <property type="match status" value="1"/>
</dbReference>
<keyword evidence="12 15" id="KW-0503">Monooxygenase</keyword>
<reference evidence="16" key="2">
    <citation type="submission" date="2021-09" db="EMBL/GenBank/DDBJ databases">
        <authorList>
            <person name="Jia N."/>
            <person name="Wang J."/>
            <person name="Shi W."/>
            <person name="Du L."/>
            <person name="Sun Y."/>
            <person name="Zhan W."/>
            <person name="Jiang J."/>
            <person name="Wang Q."/>
            <person name="Zhang B."/>
            <person name="Ji P."/>
            <person name="Sakyi L.B."/>
            <person name="Cui X."/>
            <person name="Yuan T."/>
            <person name="Jiang B."/>
            <person name="Yang W."/>
            <person name="Lam T.T.-Y."/>
            <person name="Chang Q."/>
            <person name="Ding S."/>
            <person name="Wang X."/>
            <person name="Zhu J."/>
            <person name="Ruan X."/>
            <person name="Zhao L."/>
            <person name="Wei J."/>
            <person name="Que T."/>
            <person name="Du C."/>
            <person name="Cheng J."/>
            <person name="Dai P."/>
            <person name="Han X."/>
            <person name="Huang E."/>
            <person name="Gao Y."/>
            <person name="Liu J."/>
            <person name="Shao H."/>
            <person name="Ye R."/>
            <person name="Li L."/>
            <person name="Wei W."/>
            <person name="Wang X."/>
            <person name="Wang C."/>
            <person name="Huo Q."/>
            <person name="Li W."/>
            <person name="Guo W."/>
            <person name="Chen H."/>
            <person name="Chen S."/>
            <person name="Zhou L."/>
            <person name="Zhou L."/>
            <person name="Ni X."/>
            <person name="Tian J."/>
            <person name="Zhou Y."/>
            <person name="Sheng Y."/>
            <person name="Liu T."/>
            <person name="Pan Y."/>
            <person name="Xia L."/>
            <person name="Li J."/>
            <person name="Zhao F."/>
            <person name="Cao W."/>
        </authorList>
    </citation>
    <scope>NUCLEOTIDE SEQUENCE</scope>
    <source>
        <strain evidence="16">Rsan-2018</strain>
        <tissue evidence="16">Larvae</tissue>
    </source>
</reference>
<evidence type="ECO:0000256" key="1">
    <source>
        <dbReference type="ARBA" id="ARBA00001971"/>
    </source>
</evidence>
<dbReference type="Pfam" id="PF00067">
    <property type="entry name" value="p450"/>
    <property type="match status" value="1"/>
</dbReference>
<keyword evidence="11 14" id="KW-0408">Iron</keyword>
<evidence type="ECO:0000256" key="9">
    <source>
        <dbReference type="ARBA" id="ARBA00022848"/>
    </source>
</evidence>
<keyword evidence="10 15" id="KW-0560">Oxidoreductase</keyword>
<dbReference type="AlphaFoldDB" id="A0A9D4T531"/>
<dbReference type="PANTHER" id="PTHR24292:SF102">
    <property type="entry name" value="CYTOCHROME P450 FAMILY-RELATED"/>
    <property type="match status" value="1"/>
</dbReference>
<reference evidence="16" key="1">
    <citation type="journal article" date="2020" name="Cell">
        <title>Large-Scale Comparative Analyses of Tick Genomes Elucidate Their Genetic Diversity and Vector Capacities.</title>
        <authorList>
            <consortium name="Tick Genome and Microbiome Consortium (TIGMIC)"/>
            <person name="Jia N."/>
            <person name="Wang J."/>
            <person name="Shi W."/>
            <person name="Du L."/>
            <person name="Sun Y."/>
            <person name="Zhan W."/>
            <person name="Jiang J.F."/>
            <person name="Wang Q."/>
            <person name="Zhang B."/>
            <person name="Ji P."/>
            <person name="Bell-Sakyi L."/>
            <person name="Cui X.M."/>
            <person name="Yuan T.T."/>
            <person name="Jiang B.G."/>
            <person name="Yang W.F."/>
            <person name="Lam T.T."/>
            <person name="Chang Q.C."/>
            <person name="Ding S.J."/>
            <person name="Wang X.J."/>
            <person name="Zhu J.G."/>
            <person name="Ruan X.D."/>
            <person name="Zhao L."/>
            <person name="Wei J.T."/>
            <person name="Ye R.Z."/>
            <person name="Que T.C."/>
            <person name="Du C.H."/>
            <person name="Zhou Y.H."/>
            <person name="Cheng J.X."/>
            <person name="Dai P.F."/>
            <person name="Guo W.B."/>
            <person name="Han X.H."/>
            <person name="Huang E.J."/>
            <person name="Li L.F."/>
            <person name="Wei W."/>
            <person name="Gao Y.C."/>
            <person name="Liu J.Z."/>
            <person name="Shao H.Z."/>
            <person name="Wang X."/>
            <person name="Wang C.C."/>
            <person name="Yang T.C."/>
            <person name="Huo Q.B."/>
            <person name="Li W."/>
            <person name="Chen H.Y."/>
            <person name="Chen S.E."/>
            <person name="Zhou L.G."/>
            <person name="Ni X.B."/>
            <person name="Tian J.H."/>
            <person name="Sheng Y."/>
            <person name="Liu T."/>
            <person name="Pan Y.S."/>
            <person name="Xia L.Y."/>
            <person name="Li J."/>
            <person name="Zhao F."/>
            <person name="Cao W.C."/>
        </authorList>
    </citation>
    <scope>NUCLEOTIDE SEQUENCE</scope>
    <source>
        <strain evidence="16">Rsan-2018</strain>
    </source>
</reference>
<dbReference type="InterPro" id="IPR002403">
    <property type="entry name" value="Cyt_P450_E_grp-IV"/>
</dbReference>
<evidence type="ECO:0000256" key="8">
    <source>
        <dbReference type="ARBA" id="ARBA00022824"/>
    </source>
</evidence>
<dbReference type="EMBL" id="JABSTV010001247">
    <property type="protein sequence ID" value="KAH7973306.1"/>
    <property type="molecule type" value="Genomic_DNA"/>
</dbReference>
<dbReference type="VEuPathDB" id="VectorBase:RSAN_047646"/>
<dbReference type="GO" id="GO:0005506">
    <property type="term" value="F:iron ion binding"/>
    <property type="evidence" value="ECO:0007669"/>
    <property type="project" value="InterPro"/>
</dbReference>
<evidence type="ECO:0000256" key="13">
    <source>
        <dbReference type="ARBA" id="ARBA00023136"/>
    </source>
</evidence>
<comment type="similarity">
    <text evidence="5 15">Belongs to the cytochrome P450 family.</text>
</comment>
<evidence type="ECO:0000256" key="7">
    <source>
        <dbReference type="ARBA" id="ARBA00022723"/>
    </source>
</evidence>
<evidence type="ECO:0000256" key="14">
    <source>
        <dbReference type="PIRSR" id="PIRSR602403-1"/>
    </source>
</evidence>
<protein>
    <recommendedName>
        <fullName evidence="18">Cytochrome P450</fullName>
    </recommendedName>
</protein>
<evidence type="ECO:0000256" key="11">
    <source>
        <dbReference type="ARBA" id="ARBA00023004"/>
    </source>
</evidence>
<evidence type="ECO:0000313" key="17">
    <source>
        <dbReference type="Proteomes" id="UP000821837"/>
    </source>
</evidence>
<comment type="subcellular location">
    <subcellularLocation>
        <location evidence="4">Endoplasmic reticulum membrane</location>
        <topology evidence="4">Peripheral membrane protein</topology>
    </subcellularLocation>
    <subcellularLocation>
        <location evidence="3">Microsome membrane</location>
        <topology evidence="3">Peripheral membrane protein</topology>
    </subcellularLocation>
</comment>
<keyword evidence="13" id="KW-0472">Membrane</keyword>
<evidence type="ECO:0008006" key="18">
    <source>
        <dbReference type="Google" id="ProtNLM"/>
    </source>
</evidence>
<evidence type="ECO:0000256" key="15">
    <source>
        <dbReference type="RuleBase" id="RU000461"/>
    </source>
</evidence>
<dbReference type="PROSITE" id="PS00086">
    <property type="entry name" value="CYTOCHROME_P450"/>
    <property type="match status" value="1"/>
</dbReference>
<dbReference type="InterPro" id="IPR017972">
    <property type="entry name" value="Cyt_P450_CS"/>
</dbReference>
<feature type="binding site" description="axial binding residue" evidence="14">
    <location>
        <position position="330"/>
    </location>
    <ligand>
        <name>heme</name>
        <dbReference type="ChEBI" id="CHEBI:30413"/>
    </ligand>
    <ligandPart>
        <name>Fe</name>
        <dbReference type="ChEBI" id="CHEBI:18248"/>
    </ligandPart>
</feature>
<comment type="function">
    <text evidence="2">May be involved in the metabolism of insect hormones and in the breakdown of synthetic insecticides.</text>
</comment>
<organism evidence="16 17">
    <name type="scientific">Rhipicephalus sanguineus</name>
    <name type="common">Brown dog tick</name>
    <name type="synonym">Ixodes sanguineus</name>
    <dbReference type="NCBI Taxonomy" id="34632"/>
    <lineage>
        <taxon>Eukaryota</taxon>
        <taxon>Metazoa</taxon>
        <taxon>Ecdysozoa</taxon>
        <taxon>Arthropoda</taxon>
        <taxon>Chelicerata</taxon>
        <taxon>Arachnida</taxon>
        <taxon>Acari</taxon>
        <taxon>Parasitiformes</taxon>
        <taxon>Ixodida</taxon>
        <taxon>Ixodoidea</taxon>
        <taxon>Ixodidae</taxon>
        <taxon>Rhipicephalinae</taxon>
        <taxon>Rhipicephalus</taxon>
        <taxon>Rhipicephalus</taxon>
    </lineage>
</organism>
<proteinExistence type="inferred from homology"/>
<name>A0A9D4T531_RHISA</name>
<keyword evidence="6 14" id="KW-0349">Heme</keyword>
<dbReference type="Proteomes" id="UP000821837">
    <property type="component" value="Chromosome 11"/>
</dbReference>
<dbReference type="GO" id="GO:0004497">
    <property type="term" value="F:monooxygenase activity"/>
    <property type="evidence" value="ECO:0007669"/>
    <property type="project" value="UniProtKB-KW"/>
</dbReference>
<dbReference type="InterPro" id="IPR036396">
    <property type="entry name" value="Cyt_P450_sf"/>
</dbReference>
<comment type="caution">
    <text evidence="16">The sequence shown here is derived from an EMBL/GenBank/DDBJ whole genome shotgun (WGS) entry which is preliminary data.</text>
</comment>
<dbReference type="GO" id="GO:0020037">
    <property type="term" value="F:heme binding"/>
    <property type="evidence" value="ECO:0007669"/>
    <property type="project" value="InterPro"/>
</dbReference>
<sequence>MNPSFSAVKIKVISKIMNDCVDIMLAKLDERLCSNETAVDVSVMAQGLTMDAIAKSVLAWEPDSQRNPDDPFVSSLRKTLTEADTLILNIAIAFPPFRTLVRWVFPYVTYGKVFALISRRLHDVIRARRAEPNVRHFDMLQLMLDEQAKNNRRESHGDKGRGNCAENGEACDFTITDEHIVSNCFISLAAGFETTACTLALVLNELARAPQEQEKLYVELSSAFPGGVERHVGYDELQSLKRMDMVVSEALRKNPPLVLFTTRMCNEEITVLGHTIPAGSRLVVPKWSIHRDPELWPEPEKFDPERFNPDNECERHPASYIPFGIGPRQCMGRKFALLELKTALCKLILKYEFSLCPGNEEGVKLKVPLITICPTKNVVLNVKLRNRVA</sequence>
<dbReference type="GO" id="GO:0016705">
    <property type="term" value="F:oxidoreductase activity, acting on paired donors, with incorporation or reduction of molecular oxygen"/>
    <property type="evidence" value="ECO:0007669"/>
    <property type="project" value="InterPro"/>
</dbReference>
<evidence type="ECO:0000256" key="12">
    <source>
        <dbReference type="ARBA" id="ARBA00023033"/>
    </source>
</evidence>
<keyword evidence="7 14" id="KW-0479">Metal-binding</keyword>
<evidence type="ECO:0000256" key="10">
    <source>
        <dbReference type="ARBA" id="ARBA00023002"/>
    </source>
</evidence>
<keyword evidence="8" id="KW-0256">Endoplasmic reticulum</keyword>
<dbReference type="PRINTS" id="PR00465">
    <property type="entry name" value="EP450IV"/>
</dbReference>
<evidence type="ECO:0000256" key="4">
    <source>
        <dbReference type="ARBA" id="ARBA00004406"/>
    </source>
</evidence>
<evidence type="ECO:0000313" key="16">
    <source>
        <dbReference type="EMBL" id="KAH7973306.1"/>
    </source>
</evidence>